<dbReference type="InterPro" id="IPR006501">
    <property type="entry name" value="Pectinesterase_inhib_dom"/>
</dbReference>
<evidence type="ECO:0000313" key="5">
    <source>
        <dbReference type="Proteomes" id="UP001630127"/>
    </source>
</evidence>
<evidence type="ECO:0000259" key="3">
    <source>
        <dbReference type="SMART" id="SM00856"/>
    </source>
</evidence>
<dbReference type="InterPro" id="IPR051955">
    <property type="entry name" value="PME_Inhibitor"/>
</dbReference>
<dbReference type="NCBIfam" id="TIGR01614">
    <property type="entry name" value="PME_inhib"/>
    <property type="match status" value="1"/>
</dbReference>
<dbReference type="PANTHER" id="PTHR31080:SF296">
    <property type="entry name" value="OS05G0360900 PROTEIN"/>
    <property type="match status" value="1"/>
</dbReference>
<dbReference type="Gene3D" id="1.20.140.40">
    <property type="entry name" value="Invertase/pectin methylesterase inhibitor family protein"/>
    <property type="match status" value="1"/>
</dbReference>
<keyword evidence="5" id="KW-1185">Reference proteome</keyword>
<accession>A0ABD2ZV10</accession>
<keyword evidence="1 2" id="KW-0732">Signal</keyword>
<dbReference type="Pfam" id="PF04043">
    <property type="entry name" value="PMEI"/>
    <property type="match status" value="1"/>
</dbReference>
<dbReference type="SUPFAM" id="SSF101148">
    <property type="entry name" value="Plant invertase/pectin methylesterase inhibitor"/>
    <property type="match status" value="1"/>
</dbReference>
<feature type="signal peptide" evidence="2">
    <location>
        <begin position="1"/>
        <end position="21"/>
    </location>
</feature>
<dbReference type="EMBL" id="JBJUIK010000008">
    <property type="protein sequence ID" value="KAL3521433.1"/>
    <property type="molecule type" value="Genomic_DNA"/>
</dbReference>
<feature type="domain" description="Pectinesterase inhibitor" evidence="3">
    <location>
        <begin position="27"/>
        <end position="190"/>
    </location>
</feature>
<gene>
    <name evidence="4" type="ORF">ACH5RR_019582</name>
</gene>
<dbReference type="AlphaFoldDB" id="A0ABD2ZV10"/>
<dbReference type="SMART" id="SM00856">
    <property type="entry name" value="PMEI"/>
    <property type="match status" value="1"/>
</dbReference>
<protein>
    <recommendedName>
        <fullName evidence="3">Pectinesterase inhibitor domain-containing protein</fullName>
    </recommendedName>
</protein>
<dbReference type="Proteomes" id="UP001630127">
    <property type="component" value="Unassembled WGS sequence"/>
</dbReference>
<dbReference type="CDD" id="cd15798">
    <property type="entry name" value="PMEI-like_3"/>
    <property type="match status" value="1"/>
</dbReference>
<evidence type="ECO:0000313" key="4">
    <source>
        <dbReference type="EMBL" id="KAL3521433.1"/>
    </source>
</evidence>
<evidence type="ECO:0000256" key="2">
    <source>
        <dbReference type="SAM" id="SignalP"/>
    </source>
</evidence>
<proteinExistence type="predicted"/>
<name>A0ABD2ZV10_9GENT</name>
<organism evidence="4 5">
    <name type="scientific">Cinchona calisaya</name>
    <dbReference type="NCBI Taxonomy" id="153742"/>
    <lineage>
        <taxon>Eukaryota</taxon>
        <taxon>Viridiplantae</taxon>
        <taxon>Streptophyta</taxon>
        <taxon>Embryophyta</taxon>
        <taxon>Tracheophyta</taxon>
        <taxon>Spermatophyta</taxon>
        <taxon>Magnoliopsida</taxon>
        <taxon>eudicotyledons</taxon>
        <taxon>Gunneridae</taxon>
        <taxon>Pentapetalae</taxon>
        <taxon>asterids</taxon>
        <taxon>lamiids</taxon>
        <taxon>Gentianales</taxon>
        <taxon>Rubiaceae</taxon>
        <taxon>Cinchonoideae</taxon>
        <taxon>Cinchoneae</taxon>
        <taxon>Cinchona</taxon>
    </lineage>
</organism>
<dbReference type="PANTHER" id="PTHR31080">
    <property type="entry name" value="PECTINESTERASE INHIBITOR-LIKE"/>
    <property type="match status" value="1"/>
</dbReference>
<feature type="chain" id="PRO_5044888423" description="Pectinesterase inhibitor domain-containing protein" evidence="2">
    <location>
        <begin position="22"/>
        <end position="190"/>
    </location>
</feature>
<sequence length="190" mass="21173">MARGALLSLALFLSATYVAVAIAPAASPEGNLEALCKKTHDPNSCIRLLNPTISPSTQFNSLEWYRKVLSKSLSKAITAKNFMTKQVKGLDAKQQIALLDCVDKIDDSVELLQQVSHEYLEMFKLKANEGFNYGWHKKNVQTLMDAATNEQEACYKSLEGRQDPMMLQVRDFVNNAYTANKVVAEIVLDI</sequence>
<evidence type="ECO:0000256" key="1">
    <source>
        <dbReference type="ARBA" id="ARBA00022729"/>
    </source>
</evidence>
<comment type="caution">
    <text evidence="4">The sequence shown here is derived from an EMBL/GenBank/DDBJ whole genome shotgun (WGS) entry which is preliminary data.</text>
</comment>
<reference evidence="4 5" key="1">
    <citation type="submission" date="2024-11" db="EMBL/GenBank/DDBJ databases">
        <title>A near-complete genome assembly of Cinchona calisaya.</title>
        <authorList>
            <person name="Lian D.C."/>
            <person name="Zhao X.W."/>
            <person name="Wei L."/>
        </authorList>
    </citation>
    <scope>NUCLEOTIDE SEQUENCE [LARGE SCALE GENOMIC DNA]</scope>
    <source>
        <tissue evidence="4">Nenye</tissue>
    </source>
</reference>
<dbReference type="InterPro" id="IPR035513">
    <property type="entry name" value="Invertase/methylesterase_inhib"/>
</dbReference>